<dbReference type="InterPro" id="IPR039425">
    <property type="entry name" value="RNA_pol_sigma-70-like"/>
</dbReference>
<dbReference type="GO" id="GO:0003677">
    <property type="term" value="F:DNA binding"/>
    <property type="evidence" value="ECO:0007669"/>
    <property type="project" value="InterPro"/>
</dbReference>
<dbReference type="GeneID" id="98674224"/>
<dbReference type="SUPFAM" id="SSF88659">
    <property type="entry name" value="Sigma3 and sigma4 domains of RNA polymerase sigma factors"/>
    <property type="match status" value="1"/>
</dbReference>
<dbReference type="OrthoDB" id="9782991at2"/>
<accession>A0A4Y1X532</accession>
<evidence type="ECO:0000259" key="7">
    <source>
        <dbReference type="Pfam" id="PF08281"/>
    </source>
</evidence>
<dbReference type="AlphaFoldDB" id="A0A4Y1X532"/>
<evidence type="ECO:0000256" key="3">
    <source>
        <dbReference type="ARBA" id="ARBA00023082"/>
    </source>
</evidence>
<dbReference type="InterPro" id="IPR036388">
    <property type="entry name" value="WH-like_DNA-bd_sf"/>
</dbReference>
<dbReference type="InterPro" id="IPR014327">
    <property type="entry name" value="RNA_pol_sigma70_bacteroid"/>
</dbReference>
<evidence type="ECO:0000313" key="9">
    <source>
        <dbReference type="Proteomes" id="UP000319374"/>
    </source>
</evidence>
<dbReference type="NCBIfam" id="TIGR02985">
    <property type="entry name" value="Sig70_bacteroi1"/>
    <property type="match status" value="1"/>
</dbReference>
<dbReference type="GO" id="GO:0006352">
    <property type="term" value="P:DNA-templated transcription initiation"/>
    <property type="evidence" value="ECO:0007669"/>
    <property type="project" value="InterPro"/>
</dbReference>
<dbReference type="PANTHER" id="PTHR43133:SF46">
    <property type="entry name" value="RNA POLYMERASE SIGMA-70 FACTOR ECF SUBFAMILY"/>
    <property type="match status" value="1"/>
</dbReference>
<dbReference type="InterPro" id="IPR007627">
    <property type="entry name" value="RNA_pol_sigma70_r2"/>
</dbReference>
<dbReference type="Proteomes" id="UP000319374">
    <property type="component" value="Chromosome"/>
</dbReference>
<organism evidence="8 9">
    <name type="scientific">Alistipes dispar</name>
    <dbReference type="NCBI Taxonomy" id="2585119"/>
    <lineage>
        <taxon>Bacteria</taxon>
        <taxon>Pseudomonadati</taxon>
        <taxon>Bacteroidota</taxon>
        <taxon>Bacteroidia</taxon>
        <taxon>Bacteroidales</taxon>
        <taxon>Rikenellaceae</taxon>
        <taxon>Alistipes</taxon>
    </lineage>
</organism>
<proteinExistence type="inferred from homology"/>
<feature type="region of interest" description="Disordered" evidence="5">
    <location>
        <begin position="1"/>
        <end position="20"/>
    </location>
</feature>
<dbReference type="KEGG" id="ada:A5CPEGH6_22370"/>
<feature type="domain" description="RNA polymerase sigma-70 region 2" evidence="6">
    <location>
        <begin position="33"/>
        <end position="96"/>
    </location>
</feature>
<evidence type="ECO:0000256" key="2">
    <source>
        <dbReference type="ARBA" id="ARBA00023015"/>
    </source>
</evidence>
<reference evidence="9" key="1">
    <citation type="submission" date="2019-06" db="EMBL/GenBank/DDBJ databases">
        <title>Alistipes onderdonkii subsp. vulgaris subsp. nov., Alistipes dispar sp. nov. and Alistipes communis sp. nov., isolated from human faeces, and creation of Alistipes onderdonkii subsp. onderdonkii subsp. nov.</title>
        <authorList>
            <person name="Sakamoto M."/>
            <person name="Ikeyama N."/>
            <person name="Ogata Y."/>
            <person name="Suda W."/>
            <person name="Iino T."/>
            <person name="Hattori M."/>
            <person name="Ohkuma M."/>
        </authorList>
    </citation>
    <scope>NUCLEOTIDE SEQUENCE [LARGE SCALE GENOMIC DNA]</scope>
    <source>
        <strain evidence="9">5CPEGH6</strain>
    </source>
</reference>
<protein>
    <submittedName>
        <fullName evidence="8">DNA-directed RNA polymerase sigma-70 factor</fullName>
    </submittedName>
</protein>
<dbReference type="Pfam" id="PF08281">
    <property type="entry name" value="Sigma70_r4_2"/>
    <property type="match status" value="1"/>
</dbReference>
<evidence type="ECO:0000259" key="6">
    <source>
        <dbReference type="Pfam" id="PF04542"/>
    </source>
</evidence>
<dbReference type="InterPro" id="IPR013324">
    <property type="entry name" value="RNA_pol_sigma_r3/r4-like"/>
</dbReference>
<sequence length="205" mass="24445">MRSLHSDKIQTDSSDETLPFVPEEGDFGRFDRIYHEYAARLIVFARRFVTEKFAEDIVQDVFVRVWQQGRFRLPSEELSRYLYRSVLNACRNSIRHELVVSRYVRTSLAELRLGEVEYELRILDEPRNEREDVLRALIEQLPERCREVFRLSWYEDLKSAEIAERLGISHRTVDAQLYKALRFLRERMLILLIFSLIYPPPSNGC</sequence>
<keyword evidence="3" id="KW-0731">Sigma factor</keyword>
<evidence type="ECO:0000256" key="1">
    <source>
        <dbReference type="ARBA" id="ARBA00010641"/>
    </source>
</evidence>
<evidence type="ECO:0000256" key="4">
    <source>
        <dbReference type="ARBA" id="ARBA00023163"/>
    </source>
</evidence>
<dbReference type="PANTHER" id="PTHR43133">
    <property type="entry name" value="RNA POLYMERASE ECF-TYPE SIGMA FACTO"/>
    <property type="match status" value="1"/>
</dbReference>
<dbReference type="NCBIfam" id="TIGR02937">
    <property type="entry name" value="sigma70-ECF"/>
    <property type="match status" value="1"/>
</dbReference>
<dbReference type="SUPFAM" id="SSF88946">
    <property type="entry name" value="Sigma2 domain of RNA polymerase sigma factors"/>
    <property type="match status" value="1"/>
</dbReference>
<dbReference type="Gene3D" id="1.10.1740.10">
    <property type="match status" value="1"/>
</dbReference>
<dbReference type="EMBL" id="AP019736">
    <property type="protein sequence ID" value="BBL07599.1"/>
    <property type="molecule type" value="Genomic_DNA"/>
</dbReference>
<gene>
    <name evidence="8" type="ORF">A5CPEGH6_22370</name>
</gene>
<dbReference type="Pfam" id="PF04542">
    <property type="entry name" value="Sigma70_r2"/>
    <property type="match status" value="1"/>
</dbReference>
<evidence type="ECO:0000313" key="8">
    <source>
        <dbReference type="EMBL" id="BBL07599.1"/>
    </source>
</evidence>
<comment type="similarity">
    <text evidence="1">Belongs to the sigma-70 factor family. ECF subfamily.</text>
</comment>
<keyword evidence="4" id="KW-0804">Transcription</keyword>
<dbReference type="InterPro" id="IPR013249">
    <property type="entry name" value="RNA_pol_sigma70_r4_t2"/>
</dbReference>
<dbReference type="Gene3D" id="1.10.10.10">
    <property type="entry name" value="Winged helix-like DNA-binding domain superfamily/Winged helix DNA-binding domain"/>
    <property type="match status" value="1"/>
</dbReference>
<keyword evidence="2" id="KW-0805">Transcription regulation</keyword>
<dbReference type="CDD" id="cd06171">
    <property type="entry name" value="Sigma70_r4"/>
    <property type="match status" value="1"/>
</dbReference>
<feature type="compositionally biased region" description="Basic and acidic residues" evidence="5">
    <location>
        <begin position="1"/>
        <end position="10"/>
    </location>
</feature>
<dbReference type="InterPro" id="IPR013325">
    <property type="entry name" value="RNA_pol_sigma_r2"/>
</dbReference>
<keyword evidence="9" id="KW-1185">Reference proteome</keyword>
<evidence type="ECO:0000256" key="5">
    <source>
        <dbReference type="SAM" id="MobiDB-lite"/>
    </source>
</evidence>
<dbReference type="GO" id="GO:0016987">
    <property type="term" value="F:sigma factor activity"/>
    <property type="evidence" value="ECO:0007669"/>
    <property type="project" value="UniProtKB-KW"/>
</dbReference>
<keyword evidence="8" id="KW-0240">DNA-directed RNA polymerase</keyword>
<name>A0A4Y1X532_9BACT</name>
<dbReference type="GO" id="GO:0000428">
    <property type="term" value="C:DNA-directed RNA polymerase complex"/>
    <property type="evidence" value="ECO:0007669"/>
    <property type="project" value="UniProtKB-KW"/>
</dbReference>
<dbReference type="InterPro" id="IPR014284">
    <property type="entry name" value="RNA_pol_sigma-70_dom"/>
</dbReference>
<feature type="domain" description="RNA polymerase sigma factor 70 region 4 type 2" evidence="7">
    <location>
        <begin position="133"/>
        <end position="184"/>
    </location>
</feature>
<dbReference type="RefSeq" id="WP_141429754.1">
    <property type="nucleotide sequence ID" value="NZ_AP019736.1"/>
</dbReference>